<feature type="region of interest" description="Disordered" evidence="1">
    <location>
        <begin position="471"/>
        <end position="502"/>
    </location>
</feature>
<protein>
    <recommendedName>
        <fullName evidence="5">VM domain-containing protein</fullName>
    </recommendedName>
</protein>
<evidence type="ECO:0008006" key="5">
    <source>
        <dbReference type="Google" id="ProtNLM"/>
    </source>
</evidence>
<organism evidence="3 4">
    <name type="scientific">Leptidea sinapis</name>
    <dbReference type="NCBI Taxonomy" id="189913"/>
    <lineage>
        <taxon>Eukaryota</taxon>
        <taxon>Metazoa</taxon>
        <taxon>Ecdysozoa</taxon>
        <taxon>Arthropoda</taxon>
        <taxon>Hexapoda</taxon>
        <taxon>Insecta</taxon>
        <taxon>Pterygota</taxon>
        <taxon>Neoptera</taxon>
        <taxon>Endopterygota</taxon>
        <taxon>Lepidoptera</taxon>
        <taxon>Glossata</taxon>
        <taxon>Ditrysia</taxon>
        <taxon>Papilionoidea</taxon>
        <taxon>Pieridae</taxon>
        <taxon>Dismorphiinae</taxon>
        <taxon>Leptidea</taxon>
    </lineage>
</organism>
<keyword evidence="2" id="KW-0732">Signal</keyword>
<proteinExistence type="predicted"/>
<keyword evidence="4" id="KW-1185">Reference proteome</keyword>
<dbReference type="EMBL" id="FZQP02003445">
    <property type="protein sequence ID" value="VVC98258.1"/>
    <property type="molecule type" value="Genomic_DNA"/>
</dbReference>
<evidence type="ECO:0000313" key="3">
    <source>
        <dbReference type="EMBL" id="VVC98258.1"/>
    </source>
</evidence>
<feature type="signal peptide" evidence="2">
    <location>
        <begin position="1"/>
        <end position="16"/>
    </location>
</feature>
<gene>
    <name evidence="3" type="ORF">LSINAPIS_LOCUS9368</name>
</gene>
<dbReference type="Proteomes" id="UP000324832">
    <property type="component" value="Unassembled WGS sequence"/>
</dbReference>
<feature type="compositionally biased region" description="Basic and acidic residues" evidence="1">
    <location>
        <begin position="371"/>
        <end position="386"/>
    </location>
</feature>
<evidence type="ECO:0000256" key="2">
    <source>
        <dbReference type="SAM" id="SignalP"/>
    </source>
</evidence>
<feature type="region of interest" description="Disordered" evidence="1">
    <location>
        <begin position="363"/>
        <end position="387"/>
    </location>
</feature>
<feature type="region of interest" description="Disordered" evidence="1">
    <location>
        <begin position="427"/>
        <end position="454"/>
    </location>
</feature>
<accession>A0A5E4QJY4</accession>
<evidence type="ECO:0000256" key="1">
    <source>
        <dbReference type="SAM" id="MobiDB-lite"/>
    </source>
</evidence>
<name>A0A5E4QJY4_9NEOP</name>
<reference evidence="3 4" key="1">
    <citation type="submission" date="2017-07" db="EMBL/GenBank/DDBJ databases">
        <authorList>
            <person name="Talla V."/>
            <person name="Backstrom N."/>
        </authorList>
    </citation>
    <scope>NUCLEOTIDE SEQUENCE [LARGE SCALE GENOMIC DNA]</scope>
</reference>
<feature type="chain" id="PRO_5022910045" description="VM domain-containing protein" evidence="2">
    <location>
        <begin position="17"/>
        <end position="520"/>
    </location>
</feature>
<sequence>MKLIIVLACVVFAATADVAHIKAAKAKFVRHLSGANAHHQHGILSHVPPYKLGHDIPLVTHSVVKPVVVSYPPTAAVAAVKVPLSHPLVPHYPAPLGHRVHGLPHPHYALRFPHSKYYVKQDDHFHHHHHHHVAAKPLIPVVPAPPPPVVHHAAPVAPVLPVAQPTAAFAHPIPAPPPAVPVIHGPAIHPQPVHITSPPISLFHQSHFLKPWLSAAPAPAPQQYVIRPGAAVQTSYFAQYPRYPFLNSYQSPIYPLSLPHSVPVETPVPAVHQVQFHQPHFHVPQVVPQLPQEDSLEHHTPNVFLQQTPSAVHPVHSTHEVPQPTLHVHPTEESFHIHPTHSQPSVHLHPTQATLPLEHDGWSPVLAQPQESHHDSHYPEQSHHFVQEQGNQVYEHPTDEQYHDFQHQIHQHIQQQIEQAQYEQSLNNQHQMQQEYGAPQPTQEYGLPSSYQQQDQEYHAQQQAQEDYNLAQNQYNAGQPGQEYGQPVAEGRGAEEDQRFHNHIPLALQPPIDRPLDHFH</sequence>
<evidence type="ECO:0000313" key="4">
    <source>
        <dbReference type="Proteomes" id="UP000324832"/>
    </source>
</evidence>
<dbReference type="AlphaFoldDB" id="A0A5E4QJY4"/>